<dbReference type="Gene3D" id="1.25.70.10">
    <property type="entry name" value="Transcription termination factor 3, mitochondrial"/>
    <property type="match status" value="1"/>
</dbReference>
<dbReference type="Gramene" id="Psat07G0193400-T1">
    <property type="protein sequence ID" value="KAI5385128.1"/>
    <property type="gene ID" value="KIW84_071934"/>
</dbReference>
<keyword evidence="5" id="KW-1185">Reference proteome</keyword>
<evidence type="ECO:0000256" key="2">
    <source>
        <dbReference type="ARBA" id="ARBA00022472"/>
    </source>
</evidence>
<dbReference type="GO" id="GO:0006353">
    <property type="term" value="P:DNA-templated transcription termination"/>
    <property type="evidence" value="ECO:0007669"/>
    <property type="project" value="UniProtKB-KW"/>
</dbReference>
<dbReference type="GO" id="GO:0003676">
    <property type="term" value="F:nucleic acid binding"/>
    <property type="evidence" value="ECO:0007669"/>
    <property type="project" value="InterPro"/>
</dbReference>
<reference evidence="4 5" key="1">
    <citation type="journal article" date="2022" name="Nat. Genet.">
        <title>Improved pea reference genome and pan-genome highlight genomic features and evolutionary characteristics.</title>
        <authorList>
            <person name="Yang T."/>
            <person name="Liu R."/>
            <person name="Luo Y."/>
            <person name="Hu S."/>
            <person name="Wang D."/>
            <person name="Wang C."/>
            <person name="Pandey M.K."/>
            <person name="Ge S."/>
            <person name="Xu Q."/>
            <person name="Li N."/>
            <person name="Li G."/>
            <person name="Huang Y."/>
            <person name="Saxena R.K."/>
            <person name="Ji Y."/>
            <person name="Li M."/>
            <person name="Yan X."/>
            <person name="He Y."/>
            <person name="Liu Y."/>
            <person name="Wang X."/>
            <person name="Xiang C."/>
            <person name="Varshney R.K."/>
            <person name="Ding H."/>
            <person name="Gao S."/>
            <person name="Zong X."/>
        </authorList>
    </citation>
    <scope>NUCLEOTIDE SEQUENCE [LARGE SCALE GENOMIC DNA]</scope>
    <source>
        <strain evidence="4 5">cv. Zhongwan 6</strain>
    </source>
</reference>
<accession>A0A9D4VKT8</accession>
<protein>
    <submittedName>
        <fullName evidence="4">Uncharacterized protein</fullName>
    </submittedName>
</protein>
<dbReference type="AlphaFoldDB" id="A0A9D4VKT8"/>
<evidence type="ECO:0000256" key="3">
    <source>
        <dbReference type="ARBA" id="ARBA00022946"/>
    </source>
</evidence>
<keyword evidence="2" id="KW-0806">Transcription termination</keyword>
<dbReference type="Proteomes" id="UP001058974">
    <property type="component" value="Chromosome 7"/>
</dbReference>
<dbReference type="FunFam" id="1.25.70.10:FF:000001">
    <property type="entry name" value="Mitochondrial transcription termination factor-like"/>
    <property type="match status" value="1"/>
</dbReference>
<name>A0A9D4VKT8_PEA</name>
<keyword evidence="3" id="KW-0809">Transit peptide</keyword>
<dbReference type="Gramene" id="Psat7g076280.1">
    <property type="protein sequence ID" value="Psat7g076280.1.cds"/>
    <property type="gene ID" value="Psat7g076280"/>
</dbReference>
<dbReference type="InterPro" id="IPR038538">
    <property type="entry name" value="MTERF_sf"/>
</dbReference>
<dbReference type="EMBL" id="JAMSHJ010000007">
    <property type="protein sequence ID" value="KAI5385128.1"/>
    <property type="molecule type" value="Genomic_DNA"/>
</dbReference>
<evidence type="ECO:0000313" key="5">
    <source>
        <dbReference type="Proteomes" id="UP001058974"/>
    </source>
</evidence>
<proteinExistence type="inferred from homology"/>
<organism evidence="4 5">
    <name type="scientific">Pisum sativum</name>
    <name type="common">Garden pea</name>
    <name type="synonym">Lathyrus oleraceus</name>
    <dbReference type="NCBI Taxonomy" id="3888"/>
    <lineage>
        <taxon>Eukaryota</taxon>
        <taxon>Viridiplantae</taxon>
        <taxon>Streptophyta</taxon>
        <taxon>Embryophyta</taxon>
        <taxon>Tracheophyta</taxon>
        <taxon>Spermatophyta</taxon>
        <taxon>Magnoliopsida</taxon>
        <taxon>eudicotyledons</taxon>
        <taxon>Gunneridae</taxon>
        <taxon>Pentapetalae</taxon>
        <taxon>rosids</taxon>
        <taxon>fabids</taxon>
        <taxon>Fabales</taxon>
        <taxon>Fabaceae</taxon>
        <taxon>Papilionoideae</taxon>
        <taxon>50 kb inversion clade</taxon>
        <taxon>NPAAA clade</taxon>
        <taxon>Hologalegina</taxon>
        <taxon>IRL clade</taxon>
        <taxon>Fabeae</taxon>
        <taxon>Lathyrus</taxon>
    </lineage>
</organism>
<dbReference type="PANTHER" id="PTHR13068:SF173">
    <property type="entry name" value="EMB|CAB62602.1"/>
    <property type="match status" value="1"/>
</dbReference>
<evidence type="ECO:0000256" key="1">
    <source>
        <dbReference type="ARBA" id="ARBA00007692"/>
    </source>
</evidence>
<comment type="similarity">
    <text evidence="1">Belongs to the mTERF family.</text>
</comment>
<dbReference type="Pfam" id="PF02536">
    <property type="entry name" value="mTERF"/>
    <property type="match status" value="2"/>
</dbReference>
<dbReference type="PANTHER" id="PTHR13068">
    <property type="entry name" value="CGI-12 PROTEIN-RELATED"/>
    <property type="match status" value="1"/>
</dbReference>
<dbReference type="SMART" id="SM00733">
    <property type="entry name" value="Mterf"/>
    <property type="match status" value="6"/>
</dbReference>
<evidence type="ECO:0000313" key="4">
    <source>
        <dbReference type="EMBL" id="KAI5385128.1"/>
    </source>
</evidence>
<keyword evidence="2" id="KW-0804">Transcription</keyword>
<comment type="caution">
    <text evidence="4">The sequence shown here is derived from an EMBL/GenBank/DDBJ whole genome shotgun (WGS) entry which is preliminary data.</text>
</comment>
<dbReference type="OrthoDB" id="637682at2759"/>
<dbReference type="InterPro" id="IPR003690">
    <property type="entry name" value="MTERF"/>
</dbReference>
<gene>
    <name evidence="4" type="ORF">KIW84_071934</name>
</gene>
<keyword evidence="2" id="KW-0805">Transcription regulation</keyword>
<sequence length="381" mass="43632">MQSLKLRPLLFYPPFSSNSFQSFLLSFSTAFLSTPKNQYSKETTFIFDFLNSNFKLPKSQSIYISKRLSGTTFPQNPLSVINFFKQIGFSQTQIQTIIRQRVQLLFSDVDKTLRPKVDLFQQLGFQGSDLCGFISRYPTILTASLNKTLVPSVEAIKKIVRNEKDLIQVLCKCGWILPKYPLFVSNIAFLESCGIVGDQVLILLKRHSRLLSFSQSAIRNYVLQAVELGFHQNSRMLIHGLQTISGLSKKTFKRKLDIIQSFGFSNDETLQMFKKSPALLRASDKKLKVGIEFFLHTVMLPKPALANRPMILMYSIEDRVFPRYRVFQLLKSQNLCKVSSFVYVLCLSEDMFLNKYISKFKENTEALLIAYKGHHIAGGTM</sequence>